<keyword evidence="6" id="KW-1185">Reference proteome</keyword>
<dbReference type="GO" id="GO:0008080">
    <property type="term" value="F:N-acetyltransferase activity"/>
    <property type="evidence" value="ECO:0007669"/>
    <property type="project" value="TreeGrafter"/>
</dbReference>
<dbReference type="STRING" id="568069.A0A1J1IIR2"/>
<dbReference type="SUPFAM" id="SSF55729">
    <property type="entry name" value="Acyl-CoA N-acyltransferases (Nat)"/>
    <property type="match status" value="1"/>
</dbReference>
<accession>A0A1J1IIR2</accession>
<dbReference type="PANTHER" id="PTHR10545">
    <property type="entry name" value="DIAMINE N-ACETYLTRANSFERASE"/>
    <property type="match status" value="1"/>
</dbReference>
<dbReference type="InterPro" id="IPR051016">
    <property type="entry name" value="Diverse_Substrate_AcTransf"/>
</dbReference>
<name>A0A1J1IIR2_9DIPT</name>
<dbReference type="InterPro" id="IPR016181">
    <property type="entry name" value="Acyl_CoA_acyltransferase"/>
</dbReference>
<dbReference type="EMBL" id="CVRI01000047">
    <property type="protein sequence ID" value="CRK98345.1"/>
    <property type="molecule type" value="Genomic_DNA"/>
</dbReference>
<proteinExistence type="inferred from homology"/>
<dbReference type="PANTHER" id="PTHR10545:SF29">
    <property type="entry name" value="GH14572P-RELATED"/>
    <property type="match status" value="1"/>
</dbReference>
<protein>
    <submittedName>
        <fullName evidence="5">CLUMA_CG011706, isoform A</fullName>
    </submittedName>
</protein>
<keyword evidence="3" id="KW-0012">Acyltransferase</keyword>
<keyword evidence="2" id="KW-0808">Transferase</keyword>
<dbReference type="Pfam" id="PF00583">
    <property type="entry name" value="Acetyltransf_1"/>
    <property type="match status" value="1"/>
</dbReference>
<dbReference type="Proteomes" id="UP000183832">
    <property type="component" value="Unassembled WGS sequence"/>
</dbReference>
<evidence type="ECO:0000256" key="3">
    <source>
        <dbReference type="ARBA" id="ARBA00023315"/>
    </source>
</evidence>
<dbReference type="FunFam" id="3.40.630.30:FF:000064">
    <property type="entry name" value="GNAT family acetyltransferase"/>
    <property type="match status" value="1"/>
</dbReference>
<dbReference type="Gene3D" id="3.40.630.30">
    <property type="match status" value="1"/>
</dbReference>
<dbReference type="InterPro" id="IPR000182">
    <property type="entry name" value="GNAT_dom"/>
</dbReference>
<evidence type="ECO:0000256" key="2">
    <source>
        <dbReference type="ARBA" id="ARBA00022679"/>
    </source>
</evidence>
<sequence>MNANNVKVRRATLSDVAQILEMIQELADFENMSDGPKLKAADLIRDGNLDGSSNNQLFYSFVAEYNDNENQLKLVGYSISYFSYSTWQGKSYFLEDIYVKPDYRKLGVGKKLFTTNVKFALDEHCSRFDFHVLSWNPAKTFYESLGATNLTALEGWEFFRLPQTKMEQLVANM</sequence>
<evidence type="ECO:0000259" key="4">
    <source>
        <dbReference type="PROSITE" id="PS51186"/>
    </source>
</evidence>
<feature type="domain" description="N-acetyltransferase" evidence="4">
    <location>
        <begin position="6"/>
        <end position="171"/>
    </location>
</feature>
<dbReference type="CDD" id="cd04301">
    <property type="entry name" value="NAT_SF"/>
    <property type="match status" value="1"/>
</dbReference>
<gene>
    <name evidence="5" type="ORF">CLUMA_CG011706</name>
</gene>
<evidence type="ECO:0000256" key="1">
    <source>
        <dbReference type="ARBA" id="ARBA00008694"/>
    </source>
</evidence>
<dbReference type="AlphaFoldDB" id="A0A1J1IIR2"/>
<comment type="similarity">
    <text evidence="1">Belongs to the acetyltransferase family.</text>
</comment>
<reference evidence="5 6" key="1">
    <citation type="submission" date="2015-04" db="EMBL/GenBank/DDBJ databases">
        <authorList>
            <person name="Syromyatnikov M.Y."/>
            <person name="Popov V.N."/>
        </authorList>
    </citation>
    <scope>NUCLEOTIDE SEQUENCE [LARGE SCALE GENOMIC DNA]</scope>
</reference>
<evidence type="ECO:0000313" key="6">
    <source>
        <dbReference type="Proteomes" id="UP000183832"/>
    </source>
</evidence>
<organism evidence="5 6">
    <name type="scientific">Clunio marinus</name>
    <dbReference type="NCBI Taxonomy" id="568069"/>
    <lineage>
        <taxon>Eukaryota</taxon>
        <taxon>Metazoa</taxon>
        <taxon>Ecdysozoa</taxon>
        <taxon>Arthropoda</taxon>
        <taxon>Hexapoda</taxon>
        <taxon>Insecta</taxon>
        <taxon>Pterygota</taxon>
        <taxon>Neoptera</taxon>
        <taxon>Endopterygota</taxon>
        <taxon>Diptera</taxon>
        <taxon>Nematocera</taxon>
        <taxon>Chironomoidea</taxon>
        <taxon>Chironomidae</taxon>
        <taxon>Clunio</taxon>
    </lineage>
</organism>
<evidence type="ECO:0000313" key="5">
    <source>
        <dbReference type="EMBL" id="CRK98345.1"/>
    </source>
</evidence>
<dbReference type="PROSITE" id="PS51186">
    <property type="entry name" value="GNAT"/>
    <property type="match status" value="1"/>
</dbReference>